<accession>A0A9N9R7B2</accession>
<dbReference type="SUPFAM" id="SSF57997">
    <property type="entry name" value="Tropomyosin"/>
    <property type="match status" value="1"/>
</dbReference>
<reference evidence="3" key="2">
    <citation type="submission" date="2022-10" db="EMBL/GenBank/DDBJ databases">
        <authorList>
            <consortium name="ENA_rothamsted_submissions"/>
            <consortium name="culmorum"/>
            <person name="King R."/>
        </authorList>
    </citation>
    <scope>NUCLEOTIDE SEQUENCE</scope>
</reference>
<feature type="domain" description="FP protein N-terminal" evidence="2">
    <location>
        <begin position="72"/>
        <end position="162"/>
    </location>
</feature>
<dbReference type="AlphaFoldDB" id="A0A9N9R7B2"/>
<dbReference type="Pfam" id="PF03258">
    <property type="entry name" value="Baculo_FP"/>
    <property type="match status" value="1"/>
</dbReference>
<organism evidence="3 4">
    <name type="scientific">Diatraea saccharalis</name>
    <name type="common">sugarcane borer</name>
    <dbReference type="NCBI Taxonomy" id="40085"/>
    <lineage>
        <taxon>Eukaryota</taxon>
        <taxon>Metazoa</taxon>
        <taxon>Ecdysozoa</taxon>
        <taxon>Arthropoda</taxon>
        <taxon>Hexapoda</taxon>
        <taxon>Insecta</taxon>
        <taxon>Pterygota</taxon>
        <taxon>Neoptera</taxon>
        <taxon>Endopterygota</taxon>
        <taxon>Lepidoptera</taxon>
        <taxon>Glossata</taxon>
        <taxon>Ditrysia</taxon>
        <taxon>Pyraloidea</taxon>
        <taxon>Crambidae</taxon>
        <taxon>Crambinae</taxon>
        <taxon>Diatraea</taxon>
    </lineage>
</organism>
<gene>
    <name evidence="3" type="ORF">DIATSA_LOCUS9329</name>
</gene>
<evidence type="ECO:0000259" key="2">
    <source>
        <dbReference type="Pfam" id="PF03258"/>
    </source>
</evidence>
<dbReference type="InterPro" id="IPR004941">
    <property type="entry name" value="FP_N"/>
</dbReference>
<proteinExistence type="predicted"/>
<dbReference type="EMBL" id="OU893335">
    <property type="protein sequence ID" value="CAG9791734.1"/>
    <property type="molecule type" value="Genomic_DNA"/>
</dbReference>
<dbReference type="OrthoDB" id="2123493at2759"/>
<dbReference type="Gene3D" id="1.20.5.340">
    <property type="match status" value="1"/>
</dbReference>
<evidence type="ECO:0000313" key="3">
    <source>
        <dbReference type="EMBL" id="CAG9791734.1"/>
    </source>
</evidence>
<evidence type="ECO:0000256" key="1">
    <source>
        <dbReference type="SAM" id="Coils"/>
    </source>
</evidence>
<keyword evidence="1" id="KW-0175">Coiled coil</keyword>
<keyword evidence="4" id="KW-1185">Reference proteome</keyword>
<evidence type="ECO:0000313" key="4">
    <source>
        <dbReference type="Proteomes" id="UP001153714"/>
    </source>
</evidence>
<protein>
    <recommendedName>
        <fullName evidence="2">FP protein N-terminal domain-containing protein</fullName>
    </recommendedName>
</protein>
<name>A0A9N9R7B2_9NEOP</name>
<feature type="coiled-coil region" evidence="1">
    <location>
        <begin position="19"/>
        <end position="67"/>
    </location>
</feature>
<sequence length="195" mass="22083">MKQELSSISQNLEYTSEKLDEVLEGMEAIKTTIKDLKKKNEELTNKCNNMQTRVGALEQRMHQMEQERLFKTIDVYNLPIDDRTAAQKAVHTLAEKLQLQGNDVTDLKCFPATKDRAGKIQIVLEKESVQTQWLQKAKTTKITVADVIPTATEHIAKETVYISESLTPFNKVLLRNAGSSSKKLECINMSGVKEE</sequence>
<dbReference type="Proteomes" id="UP001153714">
    <property type="component" value="Chromosome 4"/>
</dbReference>
<reference evidence="3" key="1">
    <citation type="submission" date="2021-12" db="EMBL/GenBank/DDBJ databases">
        <authorList>
            <person name="King R."/>
        </authorList>
    </citation>
    <scope>NUCLEOTIDE SEQUENCE</scope>
</reference>